<dbReference type="PRINTS" id="PR01166">
    <property type="entry name" value="CYCOXIDASEII"/>
</dbReference>
<evidence type="ECO:0000256" key="7">
    <source>
        <dbReference type="ARBA" id="ARBA00023128"/>
    </source>
</evidence>
<dbReference type="OMA" id="PVNTHIR"/>
<keyword evidence="6" id="KW-0186">Copper</keyword>
<evidence type="ECO:0000313" key="13">
    <source>
        <dbReference type="Proteomes" id="UP000276776"/>
    </source>
</evidence>
<accession>A0A0N5CXN1</accession>
<evidence type="ECO:0000256" key="9">
    <source>
        <dbReference type="ARBA" id="ARBA00031389"/>
    </source>
</evidence>
<dbReference type="EMBL" id="UYYF01004323">
    <property type="protein sequence ID" value="VDN02362.1"/>
    <property type="molecule type" value="Genomic_DNA"/>
</dbReference>
<evidence type="ECO:0000259" key="11">
    <source>
        <dbReference type="PROSITE" id="PS50857"/>
    </source>
</evidence>
<feature type="domain" description="Cytochrome oxidase subunit II copper A binding" evidence="11">
    <location>
        <begin position="1"/>
        <end position="95"/>
    </location>
</feature>
<reference evidence="14" key="1">
    <citation type="submission" date="2017-02" db="UniProtKB">
        <authorList>
            <consortium name="WormBaseParasite"/>
        </authorList>
    </citation>
    <scope>IDENTIFICATION</scope>
</reference>
<name>A0A0N5CXN1_THECL</name>
<dbReference type="PROSITE" id="PS50857">
    <property type="entry name" value="COX2_CUA"/>
    <property type="match status" value="1"/>
</dbReference>
<evidence type="ECO:0000256" key="4">
    <source>
        <dbReference type="ARBA" id="ARBA00012949"/>
    </source>
</evidence>
<evidence type="ECO:0000256" key="2">
    <source>
        <dbReference type="ARBA" id="ARBA00004225"/>
    </source>
</evidence>
<evidence type="ECO:0000256" key="3">
    <source>
        <dbReference type="ARBA" id="ARBA00007866"/>
    </source>
</evidence>
<evidence type="ECO:0000256" key="8">
    <source>
        <dbReference type="ARBA" id="ARBA00023136"/>
    </source>
</evidence>
<dbReference type="PANTHER" id="PTHR22888:SF9">
    <property type="entry name" value="CYTOCHROME C OXIDASE SUBUNIT 2"/>
    <property type="match status" value="1"/>
</dbReference>
<dbReference type="WBParaSite" id="TCLT_0000516501-mRNA-1">
    <property type="protein sequence ID" value="TCLT_0000516501-mRNA-1"/>
    <property type="gene ID" value="TCLT_0000516501"/>
</dbReference>
<evidence type="ECO:0000256" key="6">
    <source>
        <dbReference type="ARBA" id="ARBA00023008"/>
    </source>
</evidence>
<dbReference type="OrthoDB" id="5856331at2759"/>
<dbReference type="Gene3D" id="2.60.40.420">
    <property type="entry name" value="Cupredoxins - blue copper proteins"/>
    <property type="match status" value="1"/>
</dbReference>
<dbReference type="Pfam" id="PF00116">
    <property type="entry name" value="COX2"/>
    <property type="match status" value="1"/>
</dbReference>
<dbReference type="STRING" id="103827.A0A0N5CXN1"/>
<organism evidence="14">
    <name type="scientific">Thelazia callipaeda</name>
    <name type="common">Oriental eyeworm</name>
    <name type="synonym">Parasitic nematode</name>
    <dbReference type="NCBI Taxonomy" id="103827"/>
    <lineage>
        <taxon>Eukaryota</taxon>
        <taxon>Metazoa</taxon>
        <taxon>Ecdysozoa</taxon>
        <taxon>Nematoda</taxon>
        <taxon>Chromadorea</taxon>
        <taxon>Rhabditida</taxon>
        <taxon>Spirurina</taxon>
        <taxon>Spiruromorpha</taxon>
        <taxon>Thelazioidea</taxon>
        <taxon>Thelaziidae</taxon>
        <taxon>Thelazia</taxon>
    </lineage>
</organism>
<dbReference type="InterPro" id="IPR008972">
    <property type="entry name" value="Cupredoxin"/>
</dbReference>
<gene>
    <name evidence="12" type="ORF">TCLT_LOCUS5154</name>
</gene>
<sequence>MLRKPLEDLRAGEFRLLEVDNRCVLPAGLSVGVYCTSGDVIHSFCLPKCFIKIDALSGLFYGQCSEICGANHSFMPIVLEVRLRTIFQHMVWRRNTTNFNRFVRNEPIAQLNEV</sequence>
<evidence type="ECO:0000313" key="12">
    <source>
        <dbReference type="EMBL" id="VDN02362.1"/>
    </source>
</evidence>
<dbReference type="Proteomes" id="UP000276776">
    <property type="component" value="Unassembled WGS sequence"/>
</dbReference>
<evidence type="ECO:0000256" key="5">
    <source>
        <dbReference type="ARBA" id="ARBA00022842"/>
    </source>
</evidence>
<dbReference type="InterPro" id="IPR045187">
    <property type="entry name" value="CcO_II"/>
</dbReference>
<dbReference type="GO" id="GO:0042773">
    <property type="term" value="P:ATP synthesis coupled electron transport"/>
    <property type="evidence" value="ECO:0007669"/>
    <property type="project" value="TreeGrafter"/>
</dbReference>
<evidence type="ECO:0000256" key="1">
    <source>
        <dbReference type="ARBA" id="ARBA00001935"/>
    </source>
</evidence>
<dbReference type="GO" id="GO:0005507">
    <property type="term" value="F:copper ion binding"/>
    <property type="evidence" value="ECO:0007669"/>
    <property type="project" value="InterPro"/>
</dbReference>
<dbReference type="EC" id="7.1.1.9" evidence="4"/>
<keyword evidence="8" id="KW-0472">Membrane</keyword>
<keyword evidence="13" id="KW-1185">Reference proteome</keyword>
<comment type="catalytic activity">
    <reaction evidence="10">
        <text>4 Fe(II)-[cytochrome c] + O2 + 8 H(+)(in) = 4 Fe(III)-[cytochrome c] + 2 H2O + 4 H(+)(out)</text>
        <dbReference type="Rhea" id="RHEA:11436"/>
        <dbReference type="Rhea" id="RHEA-COMP:10350"/>
        <dbReference type="Rhea" id="RHEA-COMP:14399"/>
        <dbReference type="ChEBI" id="CHEBI:15377"/>
        <dbReference type="ChEBI" id="CHEBI:15378"/>
        <dbReference type="ChEBI" id="CHEBI:15379"/>
        <dbReference type="ChEBI" id="CHEBI:29033"/>
        <dbReference type="ChEBI" id="CHEBI:29034"/>
        <dbReference type="EC" id="7.1.1.9"/>
    </reaction>
    <physiologicalReaction direction="left-to-right" evidence="10">
        <dbReference type="Rhea" id="RHEA:11437"/>
    </physiologicalReaction>
</comment>
<dbReference type="GO" id="GO:0004129">
    <property type="term" value="F:cytochrome-c oxidase activity"/>
    <property type="evidence" value="ECO:0007669"/>
    <property type="project" value="UniProtKB-EC"/>
</dbReference>
<reference evidence="12 13" key="2">
    <citation type="submission" date="2018-11" db="EMBL/GenBank/DDBJ databases">
        <authorList>
            <consortium name="Pathogen Informatics"/>
        </authorList>
    </citation>
    <scope>NUCLEOTIDE SEQUENCE [LARGE SCALE GENOMIC DNA]</scope>
</reference>
<keyword evidence="7" id="KW-0496">Mitochondrion</keyword>
<dbReference type="GO" id="GO:0031966">
    <property type="term" value="C:mitochondrial membrane"/>
    <property type="evidence" value="ECO:0007669"/>
    <property type="project" value="UniProtKB-SubCell"/>
</dbReference>
<protein>
    <recommendedName>
        <fullName evidence="4">cytochrome-c oxidase</fullName>
        <ecNumber evidence="4">7.1.1.9</ecNumber>
    </recommendedName>
    <alternativeName>
        <fullName evidence="9">Cytochrome c oxidase polypeptide II</fullName>
    </alternativeName>
</protein>
<dbReference type="AlphaFoldDB" id="A0A0N5CXN1"/>
<comment type="subcellular location">
    <subcellularLocation>
        <location evidence="2">Mitochondrion membrane</location>
        <topology evidence="2">Multi-pass membrane protein</topology>
    </subcellularLocation>
</comment>
<evidence type="ECO:0000313" key="14">
    <source>
        <dbReference type="WBParaSite" id="TCLT_0000516501-mRNA-1"/>
    </source>
</evidence>
<evidence type="ECO:0000256" key="10">
    <source>
        <dbReference type="ARBA" id="ARBA00049512"/>
    </source>
</evidence>
<dbReference type="InterPro" id="IPR002429">
    <property type="entry name" value="CcO_II-like_C"/>
</dbReference>
<dbReference type="PANTHER" id="PTHR22888">
    <property type="entry name" value="CYTOCHROME C OXIDASE, SUBUNIT II"/>
    <property type="match status" value="1"/>
</dbReference>
<keyword evidence="5" id="KW-0460">Magnesium</keyword>
<proteinExistence type="inferred from homology"/>
<comment type="similarity">
    <text evidence="3">Belongs to the cytochrome c oxidase subunit 2 family.</text>
</comment>
<dbReference type="SUPFAM" id="SSF49503">
    <property type="entry name" value="Cupredoxins"/>
    <property type="match status" value="1"/>
</dbReference>
<comment type="cofactor">
    <cofactor evidence="1">
        <name>Cu cation</name>
        <dbReference type="ChEBI" id="CHEBI:23378"/>
    </cofactor>
</comment>